<dbReference type="InterPro" id="IPR050834">
    <property type="entry name" value="Glycosyltransf_2"/>
</dbReference>
<dbReference type="EMBL" id="FOVL01000002">
    <property type="protein sequence ID" value="SFN33110.1"/>
    <property type="molecule type" value="Genomic_DNA"/>
</dbReference>
<dbReference type="InterPro" id="IPR001173">
    <property type="entry name" value="Glyco_trans_2-like"/>
</dbReference>
<dbReference type="Pfam" id="PF00535">
    <property type="entry name" value="Glycos_transf_2"/>
    <property type="match status" value="1"/>
</dbReference>
<keyword evidence="1" id="KW-0812">Transmembrane</keyword>
<gene>
    <name evidence="3" type="ORF">SAMN05660413_00527</name>
</gene>
<dbReference type="PANTHER" id="PTHR43685:SF2">
    <property type="entry name" value="GLYCOSYLTRANSFERASE 2-LIKE DOMAIN-CONTAINING PROTEIN"/>
    <property type="match status" value="1"/>
</dbReference>
<dbReference type="SUPFAM" id="SSF53448">
    <property type="entry name" value="Nucleotide-diphospho-sugar transferases"/>
    <property type="match status" value="1"/>
</dbReference>
<dbReference type="Gene3D" id="3.90.550.10">
    <property type="entry name" value="Spore Coat Polysaccharide Biosynthesis Protein SpsA, Chain A"/>
    <property type="match status" value="1"/>
</dbReference>
<protein>
    <submittedName>
        <fullName evidence="3">Glycosyltransferase involved in cell wall bisynthesis</fullName>
    </submittedName>
</protein>
<dbReference type="GO" id="GO:0016740">
    <property type="term" value="F:transferase activity"/>
    <property type="evidence" value="ECO:0007669"/>
    <property type="project" value="UniProtKB-KW"/>
</dbReference>
<dbReference type="CDD" id="cd00761">
    <property type="entry name" value="Glyco_tranf_GTA_type"/>
    <property type="match status" value="1"/>
</dbReference>
<dbReference type="OrthoDB" id="597270at2"/>
<keyword evidence="1" id="KW-1133">Transmembrane helix</keyword>
<name>A0A1I4Y6H8_9FLAO</name>
<organism evidence="3 4">
    <name type="scientific">Salegentibacter flavus</name>
    <dbReference type="NCBI Taxonomy" id="287099"/>
    <lineage>
        <taxon>Bacteria</taxon>
        <taxon>Pseudomonadati</taxon>
        <taxon>Bacteroidota</taxon>
        <taxon>Flavobacteriia</taxon>
        <taxon>Flavobacteriales</taxon>
        <taxon>Flavobacteriaceae</taxon>
        <taxon>Salegentibacter</taxon>
    </lineage>
</organism>
<proteinExistence type="predicted"/>
<feature type="domain" description="Glycosyltransferase 2-like" evidence="2">
    <location>
        <begin position="6"/>
        <end position="150"/>
    </location>
</feature>
<reference evidence="3 4" key="1">
    <citation type="submission" date="2016-10" db="EMBL/GenBank/DDBJ databases">
        <authorList>
            <person name="de Groot N.N."/>
        </authorList>
    </citation>
    <scope>NUCLEOTIDE SEQUENCE [LARGE SCALE GENOMIC DNA]</scope>
    <source>
        <strain evidence="3 4">DSM 17794</strain>
    </source>
</reference>
<dbReference type="InterPro" id="IPR029044">
    <property type="entry name" value="Nucleotide-diphossugar_trans"/>
</dbReference>
<keyword evidence="3" id="KW-0808">Transferase</keyword>
<evidence type="ECO:0000313" key="3">
    <source>
        <dbReference type="EMBL" id="SFN33110.1"/>
    </source>
</evidence>
<feature type="transmembrane region" description="Helical" evidence="1">
    <location>
        <begin position="289"/>
        <end position="307"/>
    </location>
</feature>
<evidence type="ECO:0000259" key="2">
    <source>
        <dbReference type="Pfam" id="PF00535"/>
    </source>
</evidence>
<keyword evidence="1" id="KW-0472">Membrane</keyword>
<dbReference type="PANTHER" id="PTHR43685">
    <property type="entry name" value="GLYCOSYLTRANSFERASE"/>
    <property type="match status" value="1"/>
</dbReference>
<dbReference type="STRING" id="287099.SAMN05660413_00527"/>
<dbReference type="RefSeq" id="WP_093405527.1">
    <property type="nucleotide sequence ID" value="NZ_FOVL01000002.1"/>
</dbReference>
<evidence type="ECO:0000256" key="1">
    <source>
        <dbReference type="SAM" id="Phobius"/>
    </source>
</evidence>
<dbReference type="Proteomes" id="UP000199153">
    <property type="component" value="Unassembled WGS sequence"/>
</dbReference>
<sequence length="316" mass="38378">MKPLVSIIIPTYNRAHYIGETLESIIAQKYPNWECLVIDDSSTDYTEELMEFYCERDKRFRYHDRPKDTPKGANACRNYGFQLSKGQYVNWFDSDDLMSPYFIQKKVSFLRENDIDYVISFSKAFKDHNAEVIDTHFGNYYTFNSFSISNFNYVRQKNNWLTYDFMGRRELLEKVSFNEELQAFQERHFFSKLTSYSVKGKVLPVYLTYVRIHSDSIQNKLHLDKREYYKRLQEFFLITWEDLKNIAPKESTDYLFHRNLNFSMFQRTRFNSIFKIGQELLTRKKNKAFVYYFLFQFFYYLTGRGYYLRKNVLKNL</sequence>
<keyword evidence="4" id="KW-1185">Reference proteome</keyword>
<evidence type="ECO:0000313" key="4">
    <source>
        <dbReference type="Proteomes" id="UP000199153"/>
    </source>
</evidence>
<accession>A0A1I4Y6H8</accession>
<dbReference type="AlphaFoldDB" id="A0A1I4Y6H8"/>